<evidence type="ECO:0000259" key="12">
    <source>
        <dbReference type="PROSITE" id="PS50048"/>
    </source>
</evidence>
<dbReference type="VEuPathDB" id="FungiDB:BO97DRAFT_480424"/>
<evidence type="ECO:0000256" key="10">
    <source>
        <dbReference type="ARBA" id="ARBA00042461"/>
    </source>
</evidence>
<organism evidence="13 14">
    <name type="scientific">Aspergillus homomorphus (strain CBS 101889)</name>
    <dbReference type="NCBI Taxonomy" id="1450537"/>
    <lineage>
        <taxon>Eukaryota</taxon>
        <taxon>Fungi</taxon>
        <taxon>Dikarya</taxon>
        <taxon>Ascomycota</taxon>
        <taxon>Pezizomycotina</taxon>
        <taxon>Eurotiomycetes</taxon>
        <taxon>Eurotiomycetidae</taxon>
        <taxon>Eurotiales</taxon>
        <taxon>Aspergillaceae</taxon>
        <taxon>Aspergillus</taxon>
        <taxon>Aspergillus subgen. Circumdati</taxon>
    </lineage>
</organism>
<dbReference type="GO" id="GO:0006351">
    <property type="term" value="P:DNA-templated transcription"/>
    <property type="evidence" value="ECO:0007669"/>
    <property type="project" value="InterPro"/>
</dbReference>
<evidence type="ECO:0000256" key="1">
    <source>
        <dbReference type="ARBA" id="ARBA00004123"/>
    </source>
</evidence>
<feature type="region of interest" description="Disordered" evidence="11">
    <location>
        <begin position="82"/>
        <end position="193"/>
    </location>
</feature>
<dbReference type="InterPro" id="IPR036864">
    <property type="entry name" value="Zn2-C6_fun-type_DNA-bd_sf"/>
</dbReference>
<evidence type="ECO:0000256" key="7">
    <source>
        <dbReference type="ARBA" id="ARBA00023242"/>
    </source>
</evidence>
<dbReference type="GO" id="GO:0009893">
    <property type="term" value="P:positive regulation of metabolic process"/>
    <property type="evidence" value="ECO:0007669"/>
    <property type="project" value="UniProtKB-ARBA"/>
</dbReference>
<comment type="subcellular location">
    <subcellularLocation>
        <location evidence="1">Nucleus</location>
    </subcellularLocation>
</comment>
<proteinExistence type="inferred from homology"/>
<evidence type="ECO:0000256" key="4">
    <source>
        <dbReference type="ARBA" id="ARBA00023015"/>
    </source>
</evidence>
<comment type="similarity">
    <text evidence="8">Belongs to the prtT family.</text>
</comment>
<dbReference type="STRING" id="1450537.A0A395HNB1"/>
<sequence length="762" mass="82873">MNRASSERRNRRQRSQRATWACERCRIKKLRCTGGHPCSACHRAGIDCDFGDRHDSNLNLSITNQRLAQLETTVTALLAATAAGPRPPPRSPGAAPIQPPSHCLPSTFLLSSGQQLSGSIPASSNAHHGLASSDPGEPRPCMHTPSSLAHTVTGPVDSHETPSHVSPLDYPHEPAATADRMRRSPPGAGPEGLESRWAALQQNPAPFPPLMSHPTVWSGESVKDRTDGDAATQPALGMTSYTAKVDLHSEPVASGIVCEPVARLLFALFFQKCHSSFPILGSTGGPDDNFDRMRSSSPFLFTVILSIAGRYYPKHRETQPASSMPNITPEALEALAELACAHLGFVIFRKQHQLSDVQATLLLSVWIPRGYGQSADQWMVTGICTRLAHRIGIPDTFSRPAIATFLGTDDFGDSDVHEVNDLLRQWHTWLIIYQYDTSLSLGFGRPHVPAAIIHTRDYLNIVRKLGSSSAVDLAAATYVVSLAELCTISTELISGLRLARLPPMAGQDQASHAAIGWSRISTLLSELNPRLDEWQRRWTWNGSYDAISMGKYITLSKIYSEHTRLCLNSLSLNLLAGTGTPRPLANPMMLSSLAKACESAMTLVQLYDQTGNGEAIIRYGGDYLVLILGQAAIFLIRALVARLDQPLPVDRLVLEHYLRIAMALFETNDFSTTGVCGWMAQLVRALARHAGVALNGERETTDANPTLPDPNCAPQLEWDFDISLSMGQNILSGEPGINLGDYFDFAQSSYFPAGPAARGTVD</sequence>
<dbReference type="RefSeq" id="XP_025547919.1">
    <property type="nucleotide sequence ID" value="XM_025700756.1"/>
</dbReference>
<evidence type="ECO:0000313" key="14">
    <source>
        <dbReference type="Proteomes" id="UP000248961"/>
    </source>
</evidence>
<dbReference type="GO" id="GO:0000981">
    <property type="term" value="F:DNA-binding transcription factor activity, RNA polymerase II-specific"/>
    <property type="evidence" value="ECO:0007669"/>
    <property type="project" value="InterPro"/>
</dbReference>
<dbReference type="SMART" id="SM00906">
    <property type="entry name" value="Fungal_trans"/>
    <property type="match status" value="1"/>
</dbReference>
<keyword evidence="3" id="KW-0862">Zinc</keyword>
<evidence type="ECO:0000256" key="9">
    <source>
        <dbReference type="ARBA" id="ARBA00041135"/>
    </source>
</evidence>
<dbReference type="GO" id="GO:0008270">
    <property type="term" value="F:zinc ion binding"/>
    <property type="evidence" value="ECO:0007669"/>
    <property type="project" value="InterPro"/>
</dbReference>
<protein>
    <recommendedName>
        <fullName evidence="9">Transcriptional activator of proteases prtT</fullName>
    </recommendedName>
    <alternativeName>
        <fullName evidence="10">Zn(2)-C6 zinc finger-containing protein prtT</fullName>
    </alternativeName>
</protein>
<dbReference type="Pfam" id="PF00172">
    <property type="entry name" value="Zn_clus"/>
    <property type="match status" value="1"/>
</dbReference>
<dbReference type="CDD" id="cd00067">
    <property type="entry name" value="GAL4"/>
    <property type="match status" value="1"/>
</dbReference>
<dbReference type="InterPro" id="IPR001138">
    <property type="entry name" value="Zn2Cys6_DnaBD"/>
</dbReference>
<evidence type="ECO:0000313" key="13">
    <source>
        <dbReference type="EMBL" id="RAL08765.1"/>
    </source>
</evidence>
<keyword evidence="2" id="KW-0479">Metal-binding</keyword>
<keyword evidence="4" id="KW-0805">Transcription regulation</keyword>
<dbReference type="PROSITE" id="PS00463">
    <property type="entry name" value="ZN2_CY6_FUNGAL_1"/>
    <property type="match status" value="1"/>
</dbReference>
<accession>A0A395HNB1</accession>
<keyword evidence="7" id="KW-0539">Nucleus</keyword>
<dbReference type="EMBL" id="KZ824310">
    <property type="protein sequence ID" value="RAL08765.1"/>
    <property type="molecule type" value="Genomic_DNA"/>
</dbReference>
<keyword evidence="5" id="KW-0238">DNA-binding</keyword>
<dbReference type="GO" id="GO:0005634">
    <property type="term" value="C:nucleus"/>
    <property type="evidence" value="ECO:0007669"/>
    <property type="project" value="UniProtKB-SubCell"/>
</dbReference>
<name>A0A395HNB1_ASPHC</name>
<evidence type="ECO:0000256" key="8">
    <source>
        <dbReference type="ARBA" id="ARBA00038134"/>
    </source>
</evidence>
<evidence type="ECO:0000256" key="11">
    <source>
        <dbReference type="SAM" id="MobiDB-lite"/>
    </source>
</evidence>
<dbReference type="Gene3D" id="4.10.240.10">
    <property type="entry name" value="Zn(2)-C6 fungal-type DNA-binding domain"/>
    <property type="match status" value="1"/>
</dbReference>
<gene>
    <name evidence="13" type="ORF">BO97DRAFT_480424</name>
</gene>
<evidence type="ECO:0000256" key="2">
    <source>
        <dbReference type="ARBA" id="ARBA00022723"/>
    </source>
</evidence>
<dbReference type="AlphaFoldDB" id="A0A395HNB1"/>
<feature type="compositionally biased region" description="Low complexity" evidence="11">
    <location>
        <begin position="109"/>
        <end position="119"/>
    </location>
</feature>
<dbReference type="OrthoDB" id="4151048at2759"/>
<evidence type="ECO:0000256" key="6">
    <source>
        <dbReference type="ARBA" id="ARBA00023163"/>
    </source>
</evidence>
<dbReference type="PROSITE" id="PS50048">
    <property type="entry name" value="ZN2_CY6_FUNGAL_2"/>
    <property type="match status" value="1"/>
</dbReference>
<evidence type="ECO:0000256" key="5">
    <source>
        <dbReference type="ARBA" id="ARBA00023125"/>
    </source>
</evidence>
<dbReference type="InterPro" id="IPR051089">
    <property type="entry name" value="prtT"/>
</dbReference>
<dbReference type="SMART" id="SM00066">
    <property type="entry name" value="GAL4"/>
    <property type="match status" value="1"/>
</dbReference>
<reference evidence="13 14" key="1">
    <citation type="submission" date="2018-02" db="EMBL/GenBank/DDBJ databases">
        <title>The genomes of Aspergillus section Nigri reveals drivers in fungal speciation.</title>
        <authorList>
            <consortium name="DOE Joint Genome Institute"/>
            <person name="Vesth T.C."/>
            <person name="Nybo J."/>
            <person name="Theobald S."/>
            <person name="Brandl J."/>
            <person name="Frisvad J.C."/>
            <person name="Nielsen K.F."/>
            <person name="Lyhne E.K."/>
            <person name="Kogle M.E."/>
            <person name="Kuo A."/>
            <person name="Riley R."/>
            <person name="Clum A."/>
            <person name="Nolan M."/>
            <person name="Lipzen A."/>
            <person name="Salamov A."/>
            <person name="Henrissat B."/>
            <person name="Wiebenga A."/>
            <person name="De vries R.P."/>
            <person name="Grigoriev I.V."/>
            <person name="Mortensen U.H."/>
            <person name="Andersen M.R."/>
            <person name="Baker S.E."/>
        </authorList>
    </citation>
    <scope>NUCLEOTIDE SEQUENCE [LARGE SCALE GENOMIC DNA]</scope>
    <source>
        <strain evidence="13 14">CBS 101889</strain>
    </source>
</reference>
<dbReference type="PANTHER" id="PTHR31845:SF34">
    <property type="entry name" value="TRANSCRIPTIONAL ACTIVATOR OF PROTEASES PRTT"/>
    <property type="match status" value="1"/>
</dbReference>
<keyword evidence="6" id="KW-0804">Transcription</keyword>
<feature type="domain" description="Zn(2)-C6 fungal-type" evidence="12">
    <location>
        <begin position="21"/>
        <end position="50"/>
    </location>
</feature>
<dbReference type="PANTHER" id="PTHR31845">
    <property type="entry name" value="FINGER DOMAIN PROTEIN, PUTATIVE-RELATED"/>
    <property type="match status" value="1"/>
</dbReference>
<evidence type="ECO:0000256" key="3">
    <source>
        <dbReference type="ARBA" id="ARBA00022833"/>
    </source>
</evidence>
<dbReference type="GeneID" id="37205045"/>
<dbReference type="SUPFAM" id="SSF57701">
    <property type="entry name" value="Zn2/Cys6 DNA-binding domain"/>
    <property type="match status" value="1"/>
</dbReference>
<dbReference type="GO" id="GO:0000976">
    <property type="term" value="F:transcription cis-regulatory region binding"/>
    <property type="evidence" value="ECO:0007669"/>
    <property type="project" value="TreeGrafter"/>
</dbReference>
<dbReference type="CDD" id="cd12148">
    <property type="entry name" value="fungal_TF_MHR"/>
    <property type="match status" value="1"/>
</dbReference>
<dbReference type="Proteomes" id="UP000248961">
    <property type="component" value="Unassembled WGS sequence"/>
</dbReference>
<keyword evidence="14" id="KW-1185">Reference proteome</keyword>
<dbReference type="InterPro" id="IPR007219">
    <property type="entry name" value="XnlR_reg_dom"/>
</dbReference>